<reference evidence="4 5" key="1">
    <citation type="submission" date="2024-05" db="EMBL/GenBank/DDBJ databases">
        <title>Genetic variation in Jamaican populations of the coffee berry borer (Hypothenemus hampei).</title>
        <authorList>
            <person name="Errbii M."/>
            <person name="Myrie A."/>
        </authorList>
    </citation>
    <scope>NUCLEOTIDE SEQUENCE [LARGE SCALE GENOMIC DNA]</scope>
    <source>
        <strain evidence="4">JA-Hopewell-2020-01-JO</strain>
        <tissue evidence="4">Whole body</tissue>
    </source>
</reference>
<evidence type="ECO:0000259" key="3">
    <source>
        <dbReference type="PROSITE" id="PS51029"/>
    </source>
</evidence>
<dbReference type="InterPro" id="IPR001606">
    <property type="entry name" value="ARID_dom"/>
</dbReference>
<dbReference type="AlphaFoldDB" id="A0ABD1E2X6"/>
<comment type="caution">
    <text evidence="4">The sequence shown here is derived from an EMBL/GenBank/DDBJ whole genome shotgun (WGS) entry which is preliminary data.</text>
</comment>
<name>A0ABD1E2X6_HYPHA</name>
<dbReference type="PANTHER" id="PTHR12243:SF67">
    <property type="entry name" value="COREPRESSOR OF PANGOLIN, ISOFORM A-RELATED"/>
    <property type="match status" value="1"/>
</dbReference>
<dbReference type="EMBL" id="JBDJPC010000012">
    <property type="protein sequence ID" value="KAL1489027.1"/>
    <property type="molecule type" value="Genomic_DNA"/>
</dbReference>
<feature type="domain" description="ARID" evidence="2">
    <location>
        <begin position="1"/>
        <end position="68"/>
    </location>
</feature>
<gene>
    <name evidence="4" type="ORF">ABEB36_013972</name>
</gene>
<evidence type="ECO:0000313" key="4">
    <source>
        <dbReference type="EMBL" id="KAL1489027.1"/>
    </source>
</evidence>
<keyword evidence="5" id="KW-1185">Reference proteome</keyword>
<evidence type="ECO:0000259" key="2">
    <source>
        <dbReference type="PROSITE" id="PS51011"/>
    </source>
</evidence>
<dbReference type="PROSITE" id="PS51029">
    <property type="entry name" value="MADF"/>
    <property type="match status" value="1"/>
</dbReference>
<feature type="compositionally biased region" description="Polar residues" evidence="1">
    <location>
        <begin position="105"/>
        <end position="119"/>
    </location>
</feature>
<organism evidence="4 5">
    <name type="scientific">Hypothenemus hampei</name>
    <name type="common">Coffee berry borer</name>
    <dbReference type="NCBI Taxonomy" id="57062"/>
    <lineage>
        <taxon>Eukaryota</taxon>
        <taxon>Metazoa</taxon>
        <taxon>Ecdysozoa</taxon>
        <taxon>Arthropoda</taxon>
        <taxon>Hexapoda</taxon>
        <taxon>Insecta</taxon>
        <taxon>Pterygota</taxon>
        <taxon>Neoptera</taxon>
        <taxon>Endopterygota</taxon>
        <taxon>Coleoptera</taxon>
        <taxon>Polyphaga</taxon>
        <taxon>Cucujiformia</taxon>
        <taxon>Curculionidae</taxon>
        <taxon>Scolytinae</taxon>
        <taxon>Hypothenemus</taxon>
    </lineage>
</organism>
<accession>A0ABD1E2X6</accession>
<feature type="domain" description="MADF" evidence="3">
    <location>
        <begin position="7"/>
        <end position="94"/>
    </location>
</feature>
<dbReference type="InterPro" id="IPR039353">
    <property type="entry name" value="TF_Adf1"/>
</dbReference>
<proteinExistence type="predicted"/>
<protein>
    <recommendedName>
        <fullName evidence="6">Transcription factor Adf-1</fullName>
    </recommendedName>
</protein>
<feature type="region of interest" description="Disordered" evidence="1">
    <location>
        <begin position="104"/>
        <end position="125"/>
    </location>
</feature>
<dbReference type="Proteomes" id="UP001566132">
    <property type="component" value="Unassembled WGS sequence"/>
</dbReference>
<sequence>MPINDGQLIDLVHSYDHLYNNKRSDFKDIVKKENSWREISLLLNYPVAEVQARWRYLREKYTREKRTQHTTQWQCSESHLGVNDQFILVGSLLKKEESDLEDDYSFQTTVQPTESNELPPTSKKKRSGIIDYCEIPTRSGKKHEKCNKCNDSC</sequence>
<dbReference type="PANTHER" id="PTHR12243">
    <property type="entry name" value="MADF DOMAIN TRANSCRIPTION FACTOR"/>
    <property type="match status" value="1"/>
</dbReference>
<evidence type="ECO:0000256" key="1">
    <source>
        <dbReference type="SAM" id="MobiDB-lite"/>
    </source>
</evidence>
<dbReference type="InterPro" id="IPR006578">
    <property type="entry name" value="MADF-dom"/>
</dbReference>
<dbReference type="Pfam" id="PF10545">
    <property type="entry name" value="MADF_DNA_bdg"/>
    <property type="match status" value="1"/>
</dbReference>
<dbReference type="SMART" id="SM00595">
    <property type="entry name" value="MADF"/>
    <property type="match status" value="1"/>
</dbReference>
<dbReference type="PROSITE" id="PS51011">
    <property type="entry name" value="ARID"/>
    <property type="match status" value="1"/>
</dbReference>
<evidence type="ECO:0008006" key="6">
    <source>
        <dbReference type="Google" id="ProtNLM"/>
    </source>
</evidence>
<evidence type="ECO:0000313" key="5">
    <source>
        <dbReference type="Proteomes" id="UP001566132"/>
    </source>
</evidence>